<dbReference type="Gene3D" id="3.40.50.300">
    <property type="entry name" value="P-loop containing nucleotide triphosphate hydrolases"/>
    <property type="match status" value="1"/>
</dbReference>
<dbReference type="EMBL" id="SUMG01000007">
    <property type="protein sequence ID" value="NBG88315.1"/>
    <property type="molecule type" value="Genomic_DNA"/>
</dbReference>
<keyword evidence="1" id="KW-0813">Transport</keyword>
<evidence type="ECO:0000313" key="7">
    <source>
        <dbReference type="Proteomes" id="UP000449710"/>
    </source>
</evidence>
<evidence type="ECO:0000256" key="4">
    <source>
        <dbReference type="SAM" id="MobiDB-lite"/>
    </source>
</evidence>
<dbReference type="PROSITE" id="PS00211">
    <property type="entry name" value="ABC_TRANSPORTER_1"/>
    <property type="match status" value="1"/>
</dbReference>
<dbReference type="PROSITE" id="PS50893">
    <property type="entry name" value="ABC_TRANSPORTER_2"/>
    <property type="match status" value="1"/>
</dbReference>
<dbReference type="RefSeq" id="WP_160720748.1">
    <property type="nucleotide sequence ID" value="NZ_SUMG01000007.1"/>
</dbReference>
<keyword evidence="7" id="KW-1185">Reference proteome</keyword>
<protein>
    <submittedName>
        <fullName evidence="6">ABC transporter ATP-binding protein</fullName>
    </submittedName>
</protein>
<dbReference type="InterPro" id="IPR003593">
    <property type="entry name" value="AAA+_ATPase"/>
</dbReference>
<name>A0AA43XK02_9CLOT</name>
<dbReference type="AlphaFoldDB" id="A0AA43XK02"/>
<dbReference type="SMART" id="SM00382">
    <property type="entry name" value="AAA"/>
    <property type="match status" value="1"/>
</dbReference>
<dbReference type="GO" id="GO:0016887">
    <property type="term" value="F:ATP hydrolysis activity"/>
    <property type="evidence" value="ECO:0007669"/>
    <property type="project" value="InterPro"/>
</dbReference>
<dbReference type="GO" id="GO:0005524">
    <property type="term" value="F:ATP binding"/>
    <property type="evidence" value="ECO:0007669"/>
    <property type="project" value="UniProtKB-KW"/>
</dbReference>
<comment type="caution">
    <text evidence="6">The sequence shown here is derived from an EMBL/GenBank/DDBJ whole genome shotgun (WGS) entry which is preliminary data.</text>
</comment>
<dbReference type="InterPro" id="IPR050166">
    <property type="entry name" value="ABC_transporter_ATP-bind"/>
</dbReference>
<keyword evidence="2" id="KW-0547">Nucleotide-binding</keyword>
<evidence type="ECO:0000256" key="3">
    <source>
        <dbReference type="ARBA" id="ARBA00022840"/>
    </source>
</evidence>
<proteinExistence type="predicted"/>
<feature type="region of interest" description="Disordered" evidence="4">
    <location>
        <begin position="104"/>
        <end position="125"/>
    </location>
</feature>
<sequence>MLEIQNLHKSFGQEKVLEGLNITVNKGEFLSILGPSGCGKSTLIHMIAGLESVSGGKILMKDREVKAPGTDRILVFQSGALFPWLNVKDNIAFGLSNVKADKKSQDRLGDGKSKKSKKDKFSDEEKEERVEELMKKVHLYRFRDKFPHQLSGGMKQRVSIARSLAMDPEVLLMDEPFSALDEQTKMVLHEELQRIWMDTKKTIVFVTHNIREAVKLSDRVLVMGSQPGKIIKDIPIPYAHPRKVTDPNLVEMEKVIMESLKDEIEKRRKEEFGDGYPVEASGVFSGPDYTMGDGI</sequence>
<dbReference type="PANTHER" id="PTHR42788">
    <property type="entry name" value="TAURINE IMPORT ATP-BINDING PROTEIN-RELATED"/>
    <property type="match status" value="1"/>
</dbReference>
<dbReference type="InterPro" id="IPR027417">
    <property type="entry name" value="P-loop_NTPase"/>
</dbReference>
<dbReference type="Proteomes" id="UP000449710">
    <property type="component" value="Unassembled WGS sequence"/>
</dbReference>
<evidence type="ECO:0000313" key="6">
    <source>
        <dbReference type="EMBL" id="NBG88315.1"/>
    </source>
</evidence>
<accession>A0AA43XK02</accession>
<dbReference type="Pfam" id="PF00005">
    <property type="entry name" value="ABC_tran"/>
    <property type="match status" value="1"/>
</dbReference>
<evidence type="ECO:0000256" key="2">
    <source>
        <dbReference type="ARBA" id="ARBA00022741"/>
    </source>
</evidence>
<dbReference type="InterPro" id="IPR003439">
    <property type="entry name" value="ABC_transporter-like_ATP-bd"/>
</dbReference>
<evidence type="ECO:0000256" key="1">
    <source>
        <dbReference type="ARBA" id="ARBA00022448"/>
    </source>
</evidence>
<reference evidence="6 7" key="1">
    <citation type="submission" date="2019-04" db="EMBL/GenBank/DDBJ databases">
        <title>Isachenkonia alkalipeptolytica gen. nov. sp. nov. a new anaerobic, alkiliphilic organothrophic bacterium capable to reduce synthesized ferrihydrite isolated from a soda lake.</title>
        <authorList>
            <person name="Toshchakov S.V."/>
            <person name="Zavarzina D.G."/>
            <person name="Zhilina T.N."/>
            <person name="Kostrikina N.A."/>
            <person name="Kublanov I.V."/>
        </authorList>
    </citation>
    <scope>NUCLEOTIDE SEQUENCE [LARGE SCALE GENOMIC DNA]</scope>
    <source>
        <strain evidence="6 7">Z-1701</strain>
    </source>
</reference>
<feature type="domain" description="ABC transporter" evidence="5">
    <location>
        <begin position="2"/>
        <end position="252"/>
    </location>
</feature>
<dbReference type="CDD" id="cd03293">
    <property type="entry name" value="ABC_NrtD_SsuB_transporters"/>
    <property type="match status" value="1"/>
</dbReference>
<evidence type="ECO:0000259" key="5">
    <source>
        <dbReference type="PROSITE" id="PS50893"/>
    </source>
</evidence>
<keyword evidence="3 6" id="KW-0067">ATP-binding</keyword>
<dbReference type="PANTHER" id="PTHR42788:SF13">
    <property type="entry name" value="ALIPHATIC SULFONATES IMPORT ATP-BINDING PROTEIN SSUB"/>
    <property type="match status" value="1"/>
</dbReference>
<gene>
    <name evidence="6" type="ORF">ISALK_07350</name>
</gene>
<organism evidence="6 7">
    <name type="scientific">Isachenkonia alkalipeptolytica</name>
    <dbReference type="NCBI Taxonomy" id="2565777"/>
    <lineage>
        <taxon>Bacteria</taxon>
        <taxon>Bacillati</taxon>
        <taxon>Bacillota</taxon>
        <taxon>Clostridia</taxon>
        <taxon>Eubacteriales</taxon>
        <taxon>Clostridiaceae</taxon>
        <taxon>Isachenkonia</taxon>
    </lineage>
</organism>
<dbReference type="InterPro" id="IPR017871">
    <property type="entry name" value="ABC_transporter-like_CS"/>
</dbReference>
<dbReference type="SUPFAM" id="SSF52540">
    <property type="entry name" value="P-loop containing nucleoside triphosphate hydrolases"/>
    <property type="match status" value="1"/>
</dbReference>